<dbReference type="Pfam" id="PF01602">
    <property type="entry name" value="Adaptin_N"/>
    <property type="match status" value="1"/>
</dbReference>
<evidence type="ECO:0000313" key="6">
    <source>
        <dbReference type="EMBL" id="KAG9943671.1"/>
    </source>
</evidence>
<proteinExistence type="predicted"/>
<dbReference type="PANTHER" id="PTHR22780">
    <property type="entry name" value="ADAPTIN, ALPHA/GAMMA/EPSILON"/>
    <property type="match status" value="1"/>
</dbReference>
<dbReference type="GO" id="GO:0016192">
    <property type="term" value="P:vesicle-mediated transport"/>
    <property type="evidence" value="ECO:0007669"/>
    <property type="project" value="InterPro"/>
</dbReference>
<keyword evidence="4" id="KW-0472">Membrane</keyword>
<keyword evidence="2" id="KW-0813">Transport</keyword>
<dbReference type="Gene3D" id="1.25.10.10">
    <property type="entry name" value="Leucine-rich Repeat Variant"/>
    <property type="match status" value="1"/>
</dbReference>
<keyword evidence="7" id="KW-1185">Reference proteome</keyword>
<evidence type="ECO:0000259" key="5">
    <source>
        <dbReference type="Pfam" id="PF01602"/>
    </source>
</evidence>
<feature type="non-terminal residue" evidence="6">
    <location>
        <position position="1"/>
    </location>
</feature>
<evidence type="ECO:0000256" key="2">
    <source>
        <dbReference type="ARBA" id="ARBA00022448"/>
    </source>
</evidence>
<reference evidence="6" key="2">
    <citation type="submission" date="2021-08" db="EMBL/GenBank/DDBJ databases">
        <authorList>
            <person name="Gostincar C."/>
            <person name="Sun X."/>
            <person name="Song Z."/>
            <person name="Gunde-Cimerman N."/>
        </authorList>
    </citation>
    <scope>NUCLEOTIDE SEQUENCE</scope>
    <source>
        <strain evidence="6">EXF-9298</strain>
    </source>
</reference>
<gene>
    <name evidence="6" type="ORF">KCU98_g18581</name>
</gene>
<protein>
    <recommendedName>
        <fullName evidence="5">Clathrin/coatomer adaptor adaptin-like N-terminal domain-containing protein</fullName>
    </recommendedName>
</protein>
<dbReference type="GO" id="GO:0006886">
    <property type="term" value="P:intracellular protein transport"/>
    <property type="evidence" value="ECO:0007669"/>
    <property type="project" value="InterPro"/>
</dbReference>
<accession>A0A9P8JIH2</accession>
<dbReference type="EMBL" id="JAHFXS010005011">
    <property type="protein sequence ID" value="KAG9943671.1"/>
    <property type="molecule type" value="Genomic_DNA"/>
</dbReference>
<evidence type="ECO:0000256" key="1">
    <source>
        <dbReference type="ARBA" id="ARBA00004308"/>
    </source>
</evidence>
<dbReference type="AlphaFoldDB" id="A0A9P8JIH2"/>
<evidence type="ECO:0000313" key="7">
    <source>
        <dbReference type="Proteomes" id="UP000729357"/>
    </source>
</evidence>
<dbReference type="InterPro" id="IPR002553">
    <property type="entry name" value="Clathrin/coatomer_adapt-like_N"/>
</dbReference>
<dbReference type="GO" id="GO:0012505">
    <property type="term" value="C:endomembrane system"/>
    <property type="evidence" value="ECO:0007669"/>
    <property type="project" value="UniProtKB-SubCell"/>
</dbReference>
<reference evidence="6" key="1">
    <citation type="journal article" date="2021" name="J Fungi (Basel)">
        <title>Virulence traits and population genomics of the black yeast Aureobasidium melanogenum.</title>
        <authorList>
            <person name="Cernosa A."/>
            <person name="Sun X."/>
            <person name="Gostincar C."/>
            <person name="Fang C."/>
            <person name="Gunde-Cimerman N."/>
            <person name="Song Z."/>
        </authorList>
    </citation>
    <scope>NUCLEOTIDE SEQUENCE</scope>
    <source>
        <strain evidence="6">EXF-9298</strain>
    </source>
</reference>
<dbReference type="Proteomes" id="UP000729357">
    <property type="component" value="Unassembled WGS sequence"/>
</dbReference>
<dbReference type="InterPro" id="IPR016024">
    <property type="entry name" value="ARM-type_fold"/>
</dbReference>
<feature type="domain" description="Clathrin/coatomer adaptor adaptin-like N-terminal" evidence="5">
    <location>
        <begin position="20"/>
        <end position="76"/>
    </location>
</feature>
<evidence type="ECO:0000256" key="4">
    <source>
        <dbReference type="ARBA" id="ARBA00023136"/>
    </source>
</evidence>
<comment type="caution">
    <text evidence="6">The sequence shown here is derived from an EMBL/GenBank/DDBJ whole genome shotgun (WGS) entry which is preliminary data.</text>
</comment>
<dbReference type="InterPro" id="IPR011989">
    <property type="entry name" value="ARM-like"/>
</dbReference>
<organism evidence="6 7">
    <name type="scientific">Aureobasidium melanogenum</name>
    <name type="common">Aureobasidium pullulans var. melanogenum</name>
    <dbReference type="NCBI Taxonomy" id="46634"/>
    <lineage>
        <taxon>Eukaryota</taxon>
        <taxon>Fungi</taxon>
        <taxon>Dikarya</taxon>
        <taxon>Ascomycota</taxon>
        <taxon>Pezizomycotina</taxon>
        <taxon>Dothideomycetes</taxon>
        <taxon>Dothideomycetidae</taxon>
        <taxon>Dothideales</taxon>
        <taxon>Saccotheciaceae</taxon>
        <taxon>Aureobasidium</taxon>
    </lineage>
</organism>
<evidence type="ECO:0000256" key="3">
    <source>
        <dbReference type="ARBA" id="ARBA00022927"/>
    </source>
</evidence>
<dbReference type="InterPro" id="IPR050840">
    <property type="entry name" value="Adaptor_Complx_Large_Subunit"/>
</dbReference>
<dbReference type="GO" id="GO:0030117">
    <property type="term" value="C:membrane coat"/>
    <property type="evidence" value="ECO:0007669"/>
    <property type="project" value="InterPro"/>
</dbReference>
<dbReference type="SUPFAM" id="SSF48371">
    <property type="entry name" value="ARM repeat"/>
    <property type="match status" value="1"/>
</dbReference>
<sequence>MSSLKQFIRNVRAAKTIADERAVVQKESAAIRASFREESHNSNVRRNNVAKLLYLFTLGERTHFGQIECLKLLASPR</sequence>
<keyword evidence="3" id="KW-0653">Protein transport</keyword>
<name>A0A9P8JIH2_AURME</name>
<comment type="subcellular location">
    <subcellularLocation>
        <location evidence="1">Endomembrane system</location>
    </subcellularLocation>
</comment>